<name>C6LEV5_9FIRM</name>
<dbReference type="SUPFAM" id="SSF52540">
    <property type="entry name" value="P-loop containing nucleoside triphosphate hydrolases"/>
    <property type="match status" value="1"/>
</dbReference>
<sequence>MKKQKFAILDMEETYAYNLMEYLSERQSVPFETMVFGSVESLRAYTQQSTLDLLLVSEKMMCADIRQMNIRRIMVLSEGEALREYGDCPAVYKYQSSESLVAEVMSCYARQEIMPQPEIALKRRVQICGVYSPVSRCGKTCFALTLGQILAQRQPVLYLNLEDYSGFATLLERQTVSDISDVMYFLRQNRGNVVLKLNSAMQKLGGMDYLPPAPCSQDLREINLAEWIQLLNELVSFSSYETIILDIGQPVGEVFSLLSQCSVIYMPVCDDIVSRAKTDQYENLLREMDYGEILEKSHKMVLPFCTPMMQGEYFLEQLVDGPMGEFVRTLLKQEQSGWEDGYGTGAGGI</sequence>
<dbReference type="Gene3D" id="3.40.50.300">
    <property type="entry name" value="P-loop containing nucleotide triphosphate hydrolases"/>
    <property type="match status" value="1"/>
</dbReference>
<comment type="caution">
    <text evidence="1">The sequence shown here is derived from an EMBL/GenBank/DDBJ whole genome shotgun (WGS) entry which is preliminary data.</text>
</comment>
<organism evidence="1 2">
    <name type="scientific">Marvinbryantia formatexigens DSM 14469</name>
    <dbReference type="NCBI Taxonomy" id="478749"/>
    <lineage>
        <taxon>Bacteria</taxon>
        <taxon>Bacillati</taxon>
        <taxon>Bacillota</taxon>
        <taxon>Clostridia</taxon>
        <taxon>Lachnospirales</taxon>
        <taxon>Lachnospiraceae</taxon>
        <taxon>Marvinbryantia</taxon>
    </lineage>
</organism>
<dbReference type="RefSeq" id="WP_006861948.1">
    <property type="nucleotide sequence ID" value="NZ_ACCL02000009.1"/>
</dbReference>
<protein>
    <recommendedName>
        <fullName evidence="3">AAA domain-containing protein</fullName>
    </recommendedName>
</protein>
<dbReference type="InterPro" id="IPR027417">
    <property type="entry name" value="P-loop_NTPase"/>
</dbReference>
<dbReference type="EMBL" id="ACCL02000009">
    <property type="protein sequence ID" value="EET60694.1"/>
    <property type="molecule type" value="Genomic_DNA"/>
</dbReference>
<dbReference type="Gene3D" id="3.40.50.10850">
    <property type="entry name" value="Ntrc-like two-domain protein"/>
    <property type="match status" value="1"/>
</dbReference>
<gene>
    <name evidence="1" type="ORF">BRYFOR_07156</name>
</gene>
<accession>C6LEV5</accession>
<dbReference type="OrthoDB" id="9777019at2"/>
<evidence type="ECO:0008006" key="3">
    <source>
        <dbReference type="Google" id="ProtNLM"/>
    </source>
</evidence>
<reference evidence="1" key="1">
    <citation type="submission" date="2009-07" db="EMBL/GenBank/DDBJ databases">
        <authorList>
            <person name="Weinstock G."/>
            <person name="Sodergren E."/>
            <person name="Clifton S."/>
            <person name="Fulton L."/>
            <person name="Fulton B."/>
            <person name="Courtney L."/>
            <person name="Fronick C."/>
            <person name="Harrison M."/>
            <person name="Strong C."/>
            <person name="Farmer C."/>
            <person name="Delahaunty K."/>
            <person name="Markovic C."/>
            <person name="Hall O."/>
            <person name="Minx P."/>
            <person name="Tomlinson C."/>
            <person name="Mitreva M."/>
            <person name="Nelson J."/>
            <person name="Hou S."/>
            <person name="Wollam A."/>
            <person name="Pepin K.H."/>
            <person name="Johnson M."/>
            <person name="Bhonagiri V."/>
            <person name="Nash W.E."/>
            <person name="Warren W."/>
            <person name="Chinwalla A."/>
            <person name="Mardis E.R."/>
            <person name="Wilson R.K."/>
        </authorList>
    </citation>
    <scope>NUCLEOTIDE SEQUENCE [LARGE SCALE GENOMIC DNA]</scope>
    <source>
        <strain evidence="1">DSM 14469</strain>
    </source>
</reference>
<dbReference type="STRING" id="168384.SAMN05660368_02416"/>
<dbReference type="eggNOG" id="COG1192">
    <property type="taxonomic scope" value="Bacteria"/>
</dbReference>
<evidence type="ECO:0000313" key="2">
    <source>
        <dbReference type="Proteomes" id="UP000005561"/>
    </source>
</evidence>
<keyword evidence="2" id="KW-1185">Reference proteome</keyword>
<proteinExistence type="predicted"/>
<dbReference type="Proteomes" id="UP000005561">
    <property type="component" value="Unassembled WGS sequence"/>
</dbReference>
<dbReference type="AlphaFoldDB" id="C6LEV5"/>
<evidence type="ECO:0000313" key="1">
    <source>
        <dbReference type="EMBL" id="EET60694.1"/>
    </source>
</evidence>